<comment type="caution">
    <text evidence="1">The sequence shown here is derived from an EMBL/GenBank/DDBJ whole genome shotgun (WGS) entry which is preliminary data.</text>
</comment>
<dbReference type="RefSeq" id="WP_054328231.1">
    <property type="nucleotide sequence ID" value="NZ_JACOPL010000003.1"/>
</dbReference>
<dbReference type="CDD" id="cd10451">
    <property type="entry name" value="GIY-YIG_LuxR_like"/>
    <property type="match status" value="1"/>
</dbReference>
<gene>
    <name evidence="1" type="ORF">H8S45_03480</name>
</gene>
<protein>
    <submittedName>
        <fullName evidence="1">GIY-YIG nuclease family protein</fullName>
    </submittedName>
</protein>
<dbReference type="InterPro" id="IPR035901">
    <property type="entry name" value="GIY-YIG_endonuc_sf"/>
</dbReference>
<reference evidence="1" key="1">
    <citation type="submission" date="2020-08" db="EMBL/GenBank/DDBJ databases">
        <title>Genome public.</title>
        <authorList>
            <person name="Liu C."/>
            <person name="Sun Q."/>
        </authorList>
    </citation>
    <scope>NUCLEOTIDE SEQUENCE</scope>
    <source>
        <strain evidence="1">NSJ-28</strain>
    </source>
</reference>
<evidence type="ECO:0000313" key="2">
    <source>
        <dbReference type="Proteomes" id="UP000606499"/>
    </source>
</evidence>
<proteinExistence type="predicted"/>
<dbReference type="AlphaFoldDB" id="A0A923RVU7"/>
<dbReference type="Gene3D" id="3.40.1440.10">
    <property type="entry name" value="GIY-YIG endonuclease"/>
    <property type="match status" value="1"/>
</dbReference>
<dbReference type="EMBL" id="JACOPL010000003">
    <property type="protein sequence ID" value="MBC5724531.1"/>
    <property type="molecule type" value="Genomic_DNA"/>
</dbReference>
<name>A0A923RVU7_9FIRM</name>
<evidence type="ECO:0000313" key="1">
    <source>
        <dbReference type="EMBL" id="MBC5724531.1"/>
    </source>
</evidence>
<organism evidence="1 2">
    <name type="scientific">Agathobaculum faecis</name>
    <dbReference type="NCBI Taxonomy" id="2763013"/>
    <lineage>
        <taxon>Bacteria</taxon>
        <taxon>Bacillati</taxon>
        <taxon>Bacillota</taxon>
        <taxon>Clostridia</taxon>
        <taxon>Eubacteriales</taxon>
        <taxon>Butyricicoccaceae</taxon>
        <taxon>Agathobaculum</taxon>
    </lineage>
</organism>
<accession>A0A923RVU7</accession>
<keyword evidence="2" id="KW-1185">Reference proteome</keyword>
<dbReference type="Proteomes" id="UP000606499">
    <property type="component" value="Unassembled WGS sequence"/>
</dbReference>
<sequence length="113" mass="13214">MEKQQRRKAVAAYKARRQRGGVFQIRNTQTGRILLRRTLDLRGSENRFQFAQMTGSCTDHALQADWQNGGWTFVFEVLEVLTQKETQTEAEFKSDIEALFELWQEKLADAPQY</sequence>